<feature type="transmembrane region" description="Helical" evidence="2">
    <location>
        <begin position="100"/>
        <end position="121"/>
    </location>
</feature>
<name>A0A7S3LQZ3_9STRA</name>
<proteinExistence type="predicted"/>
<dbReference type="AlphaFoldDB" id="A0A7S3LQZ3"/>
<feature type="region of interest" description="Disordered" evidence="1">
    <location>
        <begin position="1"/>
        <end position="21"/>
    </location>
</feature>
<keyword evidence="2" id="KW-0472">Membrane</keyword>
<evidence type="ECO:0000313" key="3">
    <source>
        <dbReference type="EMBL" id="CAE0436849.1"/>
    </source>
</evidence>
<evidence type="ECO:0000256" key="1">
    <source>
        <dbReference type="SAM" id="MobiDB-lite"/>
    </source>
</evidence>
<keyword evidence="2" id="KW-0812">Transmembrane</keyword>
<evidence type="ECO:0000256" key="2">
    <source>
        <dbReference type="SAM" id="Phobius"/>
    </source>
</evidence>
<keyword evidence="2" id="KW-1133">Transmembrane helix</keyword>
<sequence length="127" mass="14234">METKSGPRDLEVSQDRESNKEVQKEVKMLNDRLEKFGQIDGNEASYDRMWKKIHWQKRFRCCGINFGSVTYGERASDEEDLRLRGGGSGNNFNMNLDGTGLLICCIVLGFVGLAVILALTIGRKSGD</sequence>
<reference evidence="3" key="1">
    <citation type="submission" date="2021-01" db="EMBL/GenBank/DDBJ databases">
        <authorList>
            <person name="Corre E."/>
            <person name="Pelletier E."/>
            <person name="Niang G."/>
            <person name="Scheremetjew M."/>
            <person name="Finn R."/>
            <person name="Kale V."/>
            <person name="Holt S."/>
            <person name="Cochrane G."/>
            <person name="Meng A."/>
            <person name="Brown T."/>
            <person name="Cohen L."/>
        </authorList>
    </citation>
    <scope>NUCLEOTIDE SEQUENCE</scope>
    <source>
        <strain evidence="3">GSBS06</strain>
    </source>
</reference>
<dbReference type="EMBL" id="HBIN01009518">
    <property type="protein sequence ID" value="CAE0436849.1"/>
    <property type="molecule type" value="Transcribed_RNA"/>
</dbReference>
<gene>
    <name evidence="3" type="ORF">ASTO00021_LOCUS7096</name>
</gene>
<organism evidence="3">
    <name type="scientific">Aplanochytrium stocchinoi</name>
    <dbReference type="NCBI Taxonomy" id="215587"/>
    <lineage>
        <taxon>Eukaryota</taxon>
        <taxon>Sar</taxon>
        <taxon>Stramenopiles</taxon>
        <taxon>Bigyra</taxon>
        <taxon>Labyrinthulomycetes</taxon>
        <taxon>Thraustochytrida</taxon>
        <taxon>Thraustochytriidae</taxon>
        <taxon>Aplanochytrium</taxon>
    </lineage>
</organism>
<protein>
    <submittedName>
        <fullName evidence="3">Uncharacterized protein</fullName>
    </submittedName>
</protein>
<accession>A0A7S3LQZ3</accession>